<feature type="compositionally biased region" description="Low complexity" evidence="1">
    <location>
        <begin position="99"/>
        <end position="110"/>
    </location>
</feature>
<dbReference type="AlphaFoldDB" id="A0A834IKD7"/>
<accession>A0A834IKD7</accession>
<feature type="compositionally biased region" description="Pro residues" evidence="1">
    <location>
        <begin position="77"/>
        <end position="98"/>
    </location>
</feature>
<reference evidence="2" key="1">
    <citation type="submission" date="2020-08" db="EMBL/GenBank/DDBJ databases">
        <title>Genome sequencing and assembly of the red palm weevil Rhynchophorus ferrugineus.</title>
        <authorList>
            <person name="Dias G.B."/>
            <person name="Bergman C.M."/>
            <person name="Manee M."/>
        </authorList>
    </citation>
    <scope>NUCLEOTIDE SEQUENCE</scope>
    <source>
        <strain evidence="2">AA-2017</strain>
        <tissue evidence="2">Whole larva</tissue>
    </source>
</reference>
<evidence type="ECO:0000313" key="2">
    <source>
        <dbReference type="EMBL" id="KAF7280792.1"/>
    </source>
</evidence>
<comment type="caution">
    <text evidence="2">The sequence shown here is derived from an EMBL/GenBank/DDBJ whole genome shotgun (WGS) entry which is preliminary data.</text>
</comment>
<sequence length="228" mass="24826">MLKHRRSVEADRWDMGTIIDYCAALILVVISLAAAEPPRNGRVFARQQQPPYPARGFRPSGPAFNLPLRSQKQQFNPQPPAPAASYGPPPQEYGPPAEPTTETPTTTESVEITTLEPQAENIKVSPNKDKLTAAPQGTINPASVYVVLPQSQNFIYSPAPIASAKLVLPAKVEQPKLLPVQAIPAFAKIQEAPRLAQVVEYQRVVPVSSAYTSIVNTPYSSTFVQSFQ</sequence>
<keyword evidence="3" id="KW-1185">Reference proteome</keyword>
<proteinExistence type="predicted"/>
<name>A0A834IKD7_RHYFE</name>
<gene>
    <name evidence="2" type="ORF">GWI33_005518</name>
</gene>
<dbReference type="OrthoDB" id="8197587at2759"/>
<protein>
    <submittedName>
        <fullName evidence="2">Uncharacterized protein</fullName>
    </submittedName>
</protein>
<evidence type="ECO:0000313" key="3">
    <source>
        <dbReference type="Proteomes" id="UP000625711"/>
    </source>
</evidence>
<evidence type="ECO:0000256" key="1">
    <source>
        <dbReference type="SAM" id="MobiDB-lite"/>
    </source>
</evidence>
<dbReference type="Proteomes" id="UP000625711">
    <property type="component" value="Unassembled WGS sequence"/>
</dbReference>
<dbReference type="EMBL" id="JAACXV010000275">
    <property type="protein sequence ID" value="KAF7280792.1"/>
    <property type="molecule type" value="Genomic_DNA"/>
</dbReference>
<organism evidence="2 3">
    <name type="scientific">Rhynchophorus ferrugineus</name>
    <name type="common">Red palm weevil</name>
    <name type="synonym">Curculio ferrugineus</name>
    <dbReference type="NCBI Taxonomy" id="354439"/>
    <lineage>
        <taxon>Eukaryota</taxon>
        <taxon>Metazoa</taxon>
        <taxon>Ecdysozoa</taxon>
        <taxon>Arthropoda</taxon>
        <taxon>Hexapoda</taxon>
        <taxon>Insecta</taxon>
        <taxon>Pterygota</taxon>
        <taxon>Neoptera</taxon>
        <taxon>Endopterygota</taxon>
        <taxon>Coleoptera</taxon>
        <taxon>Polyphaga</taxon>
        <taxon>Cucujiformia</taxon>
        <taxon>Curculionidae</taxon>
        <taxon>Dryophthorinae</taxon>
        <taxon>Rhynchophorus</taxon>
    </lineage>
</organism>
<feature type="region of interest" description="Disordered" evidence="1">
    <location>
        <begin position="44"/>
        <end position="110"/>
    </location>
</feature>